<dbReference type="InterPro" id="IPR054384">
    <property type="entry name" value="SecDF_P1_head"/>
</dbReference>
<evidence type="ECO:0000313" key="4">
    <source>
        <dbReference type="Proteomes" id="UP000003963"/>
    </source>
</evidence>
<keyword evidence="4" id="KW-1185">Reference proteome</keyword>
<accession>D9WGH0</accession>
<name>D9WGH0_9ACTN</name>
<dbReference type="Gene3D" id="3.30.1360.200">
    <property type="match status" value="1"/>
</dbReference>
<protein>
    <recommendedName>
        <fullName evidence="2">SecDF P1 head subdomain domain-containing protein</fullName>
    </recommendedName>
</protein>
<proteinExistence type="predicted"/>
<dbReference type="HOGENOM" id="CLU_1377450_0_0_11"/>
<evidence type="ECO:0000259" key="2">
    <source>
        <dbReference type="Pfam" id="PF22599"/>
    </source>
</evidence>
<evidence type="ECO:0000313" key="3">
    <source>
        <dbReference type="EMBL" id="EFL25358.1"/>
    </source>
</evidence>
<gene>
    <name evidence="3" type="ORF">SSOG_05072</name>
</gene>
<dbReference type="STRING" id="457427.SSOG_05072"/>
<organism evidence="3 4">
    <name type="scientific">Streptomyces himastatinicus ATCC 53653</name>
    <dbReference type="NCBI Taxonomy" id="457427"/>
    <lineage>
        <taxon>Bacteria</taxon>
        <taxon>Bacillati</taxon>
        <taxon>Actinomycetota</taxon>
        <taxon>Actinomycetes</taxon>
        <taxon>Kitasatosporales</taxon>
        <taxon>Streptomycetaceae</taxon>
        <taxon>Streptomyces</taxon>
        <taxon>Streptomyces violaceusniger group</taxon>
    </lineage>
</organism>
<feature type="domain" description="SecDF P1 head subdomain" evidence="2">
    <location>
        <begin position="113"/>
        <end position="198"/>
    </location>
</feature>
<feature type="chain" id="PRO_5038936172" description="SecDF P1 head subdomain domain-containing protein" evidence="1">
    <location>
        <begin position="23"/>
        <end position="198"/>
    </location>
</feature>
<feature type="signal peptide" evidence="1">
    <location>
        <begin position="1"/>
        <end position="22"/>
    </location>
</feature>
<dbReference type="AlphaFoldDB" id="D9WGH0"/>
<dbReference type="RefSeq" id="WP_009717162.1">
    <property type="nucleotide sequence ID" value="NZ_GG657754.1"/>
</dbReference>
<dbReference type="Pfam" id="PF22599">
    <property type="entry name" value="SecDF_P1_head"/>
    <property type="match status" value="1"/>
</dbReference>
<dbReference type="PROSITE" id="PS51257">
    <property type="entry name" value="PROKAR_LIPOPROTEIN"/>
    <property type="match status" value="1"/>
</dbReference>
<dbReference type="OrthoDB" id="4301003at2"/>
<reference evidence="3 4" key="1">
    <citation type="submission" date="2009-02" db="EMBL/GenBank/DDBJ databases">
        <title>Annotation of Streptomyces hygroscopicus strain ATCC 53653.</title>
        <authorList>
            <consortium name="The Broad Institute Genome Sequencing Platform"/>
            <consortium name="Broad Institute Microbial Sequencing Center"/>
            <person name="Fischbach M."/>
            <person name="Godfrey P."/>
            <person name="Ward D."/>
            <person name="Young S."/>
            <person name="Zeng Q."/>
            <person name="Koehrsen M."/>
            <person name="Alvarado L."/>
            <person name="Berlin A.M."/>
            <person name="Bochicchio J."/>
            <person name="Borenstein D."/>
            <person name="Chapman S.B."/>
            <person name="Chen Z."/>
            <person name="Engels R."/>
            <person name="Freedman E."/>
            <person name="Gellesch M."/>
            <person name="Goldberg J."/>
            <person name="Griggs A."/>
            <person name="Gujja S."/>
            <person name="Heilman E.R."/>
            <person name="Heiman D.I."/>
            <person name="Hepburn T.A."/>
            <person name="Howarth C."/>
            <person name="Jen D."/>
            <person name="Larson L."/>
            <person name="Lewis B."/>
            <person name="Mehta T."/>
            <person name="Park D."/>
            <person name="Pearson M."/>
            <person name="Richards J."/>
            <person name="Roberts A."/>
            <person name="Saif S."/>
            <person name="Shea T.D."/>
            <person name="Shenoy N."/>
            <person name="Sisk P."/>
            <person name="Stolte C."/>
            <person name="Sykes S.N."/>
            <person name="Thomson T."/>
            <person name="Walk T."/>
            <person name="White J."/>
            <person name="Yandava C."/>
            <person name="Straight P."/>
            <person name="Clardy J."/>
            <person name="Hung D."/>
            <person name="Kolter R."/>
            <person name="Mekalanos J."/>
            <person name="Walker S."/>
            <person name="Walsh C.T."/>
            <person name="Wieland-Brown L.C."/>
            <person name="Haas B."/>
            <person name="Nusbaum C."/>
            <person name="Birren B."/>
        </authorList>
    </citation>
    <scope>NUCLEOTIDE SEQUENCE [LARGE SCALE GENOMIC DNA]</scope>
    <source>
        <strain evidence="3 4">ATCC 53653</strain>
    </source>
</reference>
<evidence type="ECO:0000256" key="1">
    <source>
        <dbReference type="SAM" id="SignalP"/>
    </source>
</evidence>
<keyword evidence="1" id="KW-0732">Signal</keyword>
<dbReference type="Proteomes" id="UP000003963">
    <property type="component" value="Unassembled WGS sequence"/>
</dbReference>
<dbReference type="EMBL" id="GG657754">
    <property type="protein sequence ID" value="EFL25358.1"/>
    <property type="molecule type" value="Genomic_DNA"/>
</dbReference>
<sequence>MRASWGRAAAAVWCALATTAIAGCGGGGGGERVFGGPVGSAASSPAPSPSAVARDAEPLRFLPVEATAQGACPSRTALGADQDAYVTYRDAKTDTCYVVMPASGMTARPAWAKATDETSGAGWVVTVGLTGRDRARFARLTGTLAAQAPPRNQLAMVREGTLLSAPSVAQALTGGTVQISGSFTADSARKLARDIRGG</sequence>